<keyword evidence="4" id="KW-1185">Reference proteome</keyword>
<reference evidence="4" key="1">
    <citation type="journal article" date="2019" name="Int. J. Syst. Evol. Microbiol.">
        <title>The Global Catalogue of Microorganisms (GCM) 10K type strain sequencing project: providing services to taxonomists for standard genome sequencing and annotation.</title>
        <authorList>
            <consortium name="The Broad Institute Genomics Platform"/>
            <consortium name="The Broad Institute Genome Sequencing Center for Infectious Disease"/>
            <person name="Wu L."/>
            <person name="Ma J."/>
        </authorList>
    </citation>
    <scope>NUCLEOTIDE SEQUENCE [LARGE SCALE GENOMIC DNA]</scope>
    <source>
        <strain evidence="4">CGMCC 4.1437</strain>
    </source>
</reference>
<protein>
    <submittedName>
        <fullName evidence="3">Tyrosine-protein phosphatase</fullName>
        <ecNumber evidence="3">3.1.3.48</ecNumber>
    </submittedName>
</protein>
<evidence type="ECO:0000313" key="3">
    <source>
        <dbReference type="EMBL" id="MFC5663038.1"/>
    </source>
</evidence>
<dbReference type="InterPro" id="IPR026893">
    <property type="entry name" value="Tyr/Ser_Pase_IphP-type"/>
</dbReference>
<dbReference type="InterPro" id="IPR029021">
    <property type="entry name" value="Prot-tyrosine_phosphatase-like"/>
</dbReference>
<evidence type="ECO:0000313" key="4">
    <source>
        <dbReference type="Proteomes" id="UP001595975"/>
    </source>
</evidence>
<dbReference type="SUPFAM" id="SSF52799">
    <property type="entry name" value="(Phosphotyrosine protein) phosphatases II"/>
    <property type="match status" value="1"/>
</dbReference>
<organism evidence="3 4">
    <name type="scientific">Kitasatospora misakiensis</name>
    <dbReference type="NCBI Taxonomy" id="67330"/>
    <lineage>
        <taxon>Bacteria</taxon>
        <taxon>Bacillati</taxon>
        <taxon>Actinomycetota</taxon>
        <taxon>Actinomycetes</taxon>
        <taxon>Kitasatosporales</taxon>
        <taxon>Streptomycetaceae</taxon>
        <taxon>Kitasatospora</taxon>
    </lineage>
</organism>
<dbReference type="InterPro" id="IPR000387">
    <property type="entry name" value="Tyr_Pase_dom"/>
</dbReference>
<dbReference type="Gene3D" id="3.90.190.10">
    <property type="entry name" value="Protein tyrosine phosphatase superfamily"/>
    <property type="match status" value="1"/>
</dbReference>
<dbReference type="GO" id="GO:0004725">
    <property type="term" value="F:protein tyrosine phosphatase activity"/>
    <property type="evidence" value="ECO:0007669"/>
    <property type="project" value="UniProtKB-EC"/>
</dbReference>
<dbReference type="Proteomes" id="UP001595975">
    <property type="component" value="Unassembled WGS sequence"/>
</dbReference>
<dbReference type="PANTHER" id="PTHR31126:SF1">
    <property type="entry name" value="TYROSINE SPECIFIC PROTEIN PHOSPHATASES DOMAIN-CONTAINING PROTEIN"/>
    <property type="match status" value="1"/>
</dbReference>
<name>A0ABW0WZU0_9ACTN</name>
<dbReference type="PROSITE" id="PS00383">
    <property type="entry name" value="TYR_PHOSPHATASE_1"/>
    <property type="match status" value="1"/>
</dbReference>
<dbReference type="RefSeq" id="WP_380224679.1">
    <property type="nucleotide sequence ID" value="NZ_JBHSOF010000007.1"/>
</dbReference>
<sequence length="242" mass="25992">MTDDLPDRAADLPSAFIDIPGVRNFRDAGGVGSLRPGVLFRSGSFHTLAPEGAQRLKALGVRTVIDLRSPFEQEVWPDVRHGLDHETLSLPTLPANREDTDRPWPESQEELYPFMASTAGPSLVAAIRRLGTPGALPVVVHCAVGKDRTGLTIAVVQSLLGASEADITADFLRSNAGLGLLDGPTPYIDETGTERISRPISEQLLASSFAWIREQHDSVPAYLRAHGATDEDLAALRANLSA</sequence>
<proteinExistence type="inferred from homology"/>
<comment type="caution">
    <text evidence="3">The sequence shown here is derived from an EMBL/GenBank/DDBJ whole genome shotgun (WGS) entry which is preliminary data.</text>
</comment>
<comment type="similarity">
    <text evidence="1">Belongs to the protein-tyrosine phosphatase family.</text>
</comment>
<dbReference type="PROSITE" id="PS50056">
    <property type="entry name" value="TYR_PHOSPHATASE_2"/>
    <property type="match status" value="1"/>
</dbReference>
<accession>A0ABW0WZU0</accession>
<dbReference type="EC" id="3.1.3.48" evidence="3"/>
<dbReference type="PANTHER" id="PTHR31126">
    <property type="entry name" value="TYROSINE-PROTEIN PHOSPHATASE"/>
    <property type="match status" value="1"/>
</dbReference>
<dbReference type="EMBL" id="JBHSOF010000007">
    <property type="protein sequence ID" value="MFC5663038.1"/>
    <property type="molecule type" value="Genomic_DNA"/>
</dbReference>
<evidence type="ECO:0000256" key="1">
    <source>
        <dbReference type="ARBA" id="ARBA00009580"/>
    </source>
</evidence>
<dbReference type="Pfam" id="PF13350">
    <property type="entry name" value="Y_phosphatase3"/>
    <property type="match status" value="1"/>
</dbReference>
<feature type="domain" description="Tyrosine specific protein phosphatases" evidence="2">
    <location>
        <begin position="121"/>
        <end position="155"/>
    </location>
</feature>
<keyword evidence="3" id="KW-0378">Hydrolase</keyword>
<evidence type="ECO:0000259" key="2">
    <source>
        <dbReference type="PROSITE" id="PS50056"/>
    </source>
</evidence>
<gene>
    <name evidence="3" type="ORF">ACFP3U_08585</name>
</gene>
<dbReference type="InterPro" id="IPR016130">
    <property type="entry name" value="Tyr_Pase_AS"/>
</dbReference>